<dbReference type="AlphaFoldDB" id="A0A915JJZ9"/>
<keyword evidence="1" id="KW-1185">Reference proteome</keyword>
<dbReference type="Proteomes" id="UP000887565">
    <property type="component" value="Unplaced"/>
</dbReference>
<sequence>MIIDYCAFPIQQMASEPTVQRVHGSLIANPREECDLDIHQQLIHDRMQKPFEFAVECLGHLKRMSRVAGPALTAATMKSKRSWCADSDHNSGTVGSQSQWSAVINEVNSLRDDSSARIGSIAGEIGPSAVVRGKWQQGVGH</sequence>
<evidence type="ECO:0000313" key="2">
    <source>
        <dbReference type="WBParaSite" id="nRc.2.0.1.t26509-RA"/>
    </source>
</evidence>
<proteinExistence type="predicted"/>
<name>A0A915JJZ9_ROMCU</name>
<organism evidence="1 2">
    <name type="scientific">Romanomermis culicivorax</name>
    <name type="common">Nematode worm</name>
    <dbReference type="NCBI Taxonomy" id="13658"/>
    <lineage>
        <taxon>Eukaryota</taxon>
        <taxon>Metazoa</taxon>
        <taxon>Ecdysozoa</taxon>
        <taxon>Nematoda</taxon>
        <taxon>Enoplea</taxon>
        <taxon>Dorylaimia</taxon>
        <taxon>Mermithida</taxon>
        <taxon>Mermithoidea</taxon>
        <taxon>Mermithidae</taxon>
        <taxon>Romanomermis</taxon>
    </lineage>
</organism>
<evidence type="ECO:0000313" key="1">
    <source>
        <dbReference type="Proteomes" id="UP000887565"/>
    </source>
</evidence>
<reference evidence="2" key="1">
    <citation type="submission" date="2022-11" db="UniProtKB">
        <authorList>
            <consortium name="WormBaseParasite"/>
        </authorList>
    </citation>
    <scope>IDENTIFICATION</scope>
</reference>
<accession>A0A915JJZ9</accession>
<dbReference type="WBParaSite" id="nRc.2.0.1.t26509-RA">
    <property type="protein sequence ID" value="nRc.2.0.1.t26509-RA"/>
    <property type="gene ID" value="nRc.2.0.1.g26509"/>
</dbReference>
<protein>
    <submittedName>
        <fullName evidence="2">Uncharacterized protein</fullName>
    </submittedName>
</protein>